<evidence type="ECO:0000313" key="1">
    <source>
        <dbReference type="EMBL" id="RIV20765.1"/>
    </source>
</evidence>
<evidence type="ECO:0008006" key="3">
    <source>
        <dbReference type="Google" id="ProtNLM"/>
    </source>
</evidence>
<proteinExistence type="predicted"/>
<dbReference type="RefSeq" id="WP_119669935.1">
    <property type="nucleotide sequence ID" value="NZ_QXED01000006.1"/>
</dbReference>
<organism evidence="1 2">
    <name type="scientific">Fibrisoma montanum</name>
    <dbReference type="NCBI Taxonomy" id="2305895"/>
    <lineage>
        <taxon>Bacteria</taxon>
        <taxon>Pseudomonadati</taxon>
        <taxon>Bacteroidota</taxon>
        <taxon>Cytophagia</taxon>
        <taxon>Cytophagales</taxon>
        <taxon>Spirosomataceae</taxon>
        <taxon>Fibrisoma</taxon>
    </lineage>
</organism>
<reference evidence="1 2" key="1">
    <citation type="submission" date="2018-08" db="EMBL/GenBank/DDBJ databases">
        <title>Fibrisoma montanum sp. nov., isolated from Danxia mountain soil.</title>
        <authorList>
            <person name="Huang Y."/>
        </authorList>
    </citation>
    <scope>NUCLEOTIDE SEQUENCE [LARGE SCALE GENOMIC DNA]</scope>
    <source>
        <strain evidence="1 2">HYT19</strain>
    </source>
</reference>
<dbReference type="InterPro" id="IPR043148">
    <property type="entry name" value="TagF_C"/>
</dbReference>
<keyword evidence="2" id="KW-1185">Reference proteome</keyword>
<dbReference type="EMBL" id="QXED01000006">
    <property type="protein sequence ID" value="RIV20765.1"/>
    <property type="molecule type" value="Genomic_DNA"/>
</dbReference>
<dbReference type="SUPFAM" id="SSF53756">
    <property type="entry name" value="UDP-Glycosyltransferase/glycogen phosphorylase"/>
    <property type="match status" value="1"/>
</dbReference>
<comment type="caution">
    <text evidence="1">The sequence shown here is derived from an EMBL/GenBank/DDBJ whole genome shotgun (WGS) entry which is preliminary data.</text>
</comment>
<evidence type="ECO:0000313" key="2">
    <source>
        <dbReference type="Proteomes" id="UP000283523"/>
    </source>
</evidence>
<protein>
    <recommendedName>
        <fullName evidence="3">UDP-N-acetyl glucosamine 2-epimerase</fullName>
    </recommendedName>
</protein>
<dbReference type="OrthoDB" id="166868at2"/>
<sequence length="346" mass="39390">MRKRVLFTVGSFNQTSQMLQIAKALGDQYDCWFSQYYADSPIINWVIRRGWLEHTIMGQRFRAAAETYLLDKGMQIDYQGRKHPYDLVVHCSDMIMPRVPRGTKSIWVQEGMVDPTTPLSHIVKVLKLPRYLCGDTSLNGSSNLCDVYCAASEGYKAFFTGMGTDPDKIFVTGIPNFDDLDKFRRNDFPHRDYVMVATSDIRETFRTEDRPAFIRKTVEMAAGRPLLFKLHPNENRERAEAEIRANAPDGTLVFQEGNTNEMIANCQELITQYSTVVYVGMALGKTVSSYFDLDELRRLTPIQNGGTSAANIATICRDFLEFAGPRKEFVKSYRFEPVLSQATDLS</sequence>
<name>A0A418M4M8_9BACT</name>
<dbReference type="Proteomes" id="UP000283523">
    <property type="component" value="Unassembled WGS sequence"/>
</dbReference>
<gene>
    <name evidence="1" type="ORF">DYU11_22300</name>
</gene>
<dbReference type="AlphaFoldDB" id="A0A418M4M8"/>
<dbReference type="Gene3D" id="3.40.50.12580">
    <property type="match status" value="1"/>
</dbReference>
<accession>A0A418M4M8</accession>